<feature type="domain" description="RNA polymerase sigma-70 region 2" evidence="6">
    <location>
        <begin position="30"/>
        <end position="95"/>
    </location>
</feature>
<dbReference type="InterPro" id="IPR014284">
    <property type="entry name" value="RNA_pol_sigma-70_dom"/>
</dbReference>
<dbReference type="InterPro" id="IPR013249">
    <property type="entry name" value="RNA_pol_sigma70_r4_t2"/>
</dbReference>
<name>A0A660LCQ2_9ACTN</name>
<evidence type="ECO:0000259" key="6">
    <source>
        <dbReference type="Pfam" id="PF04542"/>
    </source>
</evidence>
<dbReference type="CDD" id="cd06171">
    <property type="entry name" value="Sigma70_r4"/>
    <property type="match status" value="1"/>
</dbReference>
<dbReference type="SUPFAM" id="SSF88946">
    <property type="entry name" value="Sigma2 domain of RNA polymerase sigma factors"/>
    <property type="match status" value="1"/>
</dbReference>
<dbReference type="Proteomes" id="UP000278962">
    <property type="component" value="Unassembled WGS sequence"/>
</dbReference>
<dbReference type="AlphaFoldDB" id="A0A660LCQ2"/>
<evidence type="ECO:0000256" key="5">
    <source>
        <dbReference type="ARBA" id="ARBA00023163"/>
    </source>
</evidence>
<dbReference type="PANTHER" id="PTHR43133:SF8">
    <property type="entry name" value="RNA POLYMERASE SIGMA FACTOR HI_1459-RELATED"/>
    <property type="match status" value="1"/>
</dbReference>
<dbReference type="EMBL" id="RBIL01000001">
    <property type="protein sequence ID" value="RKQ92782.1"/>
    <property type="molecule type" value="Genomic_DNA"/>
</dbReference>
<evidence type="ECO:0000259" key="7">
    <source>
        <dbReference type="Pfam" id="PF08281"/>
    </source>
</evidence>
<dbReference type="GO" id="GO:0006352">
    <property type="term" value="P:DNA-templated transcription initiation"/>
    <property type="evidence" value="ECO:0007669"/>
    <property type="project" value="InterPro"/>
</dbReference>
<evidence type="ECO:0000313" key="8">
    <source>
        <dbReference type="EMBL" id="RKQ92782.1"/>
    </source>
</evidence>
<evidence type="ECO:0000256" key="4">
    <source>
        <dbReference type="ARBA" id="ARBA00023125"/>
    </source>
</evidence>
<evidence type="ECO:0000313" key="9">
    <source>
        <dbReference type="Proteomes" id="UP000278962"/>
    </source>
</evidence>
<feature type="domain" description="RNA polymerase sigma factor 70 region 4 type 2" evidence="7">
    <location>
        <begin position="128"/>
        <end position="172"/>
    </location>
</feature>
<dbReference type="OrthoDB" id="4990598at2"/>
<dbReference type="Gene3D" id="1.10.1740.10">
    <property type="match status" value="1"/>
</dbReference>
<reference evidence="8 9" key="1">
    <citation type="submission" date="2018-10" db="EMBL/GenBank/DDBJ databases">
        <title>Genomic Encyclopedia of Archaeal and Bacterial Type Strains, Phase II (KMG-II): from individual species to whole genera.</title>
        <authorList>
            <person name="Goeker M."/>
        </authorList>
    </citation>
    <scope>NUCLEOTIDE SEQUENCE [LARGE SCALE GENOMIC DNA]</scope>
    <source>
        <strain evidence="8 9">DSM 14954</strain>
    </source>
</reference>
<dbReference type="InterPro" id="IPR013324">
    <property type="entry name" value="RNA_pol_sigma_r3/r4-like"/>
</dbReference>
<keyword evidence="3" id="KW-0731">Sigma factor</keyword>
<dbReference type="InterPro" id="IPR007627">
    <property type="entry name" value="RNA_pol_sigma70_r2"/>
</dbReference>
<dbReference type="NCBIfam" id="TIGR02937">
    <property type="entry name" value="sigma70-ECF"/>
    <property type="match status" value="1"/>
</dbReference>
<keyword evidence="4" id="KW-0238">DNA-binding</keyword>
<dbReference type="SUPFAM" id="SSF88659">
    <property type="entry name" value="Sigma3 and sigma4 domains of RNA polymerase sigma factors"/>
    <property type="match status" value="1"/>
</dbReference>
<dbReference type="InterPro" id="IPR039425">
    <property type="entry name" value="RNA_pol_sigma-70-like"/>
</dbReference>
<keyword evidence="5" id="KW-0804">Transcription</keyword>
<sequence length="408" mass="44415">MTPALRLRSDEHLVKRFRAGDEDAFAAIHERHARRLHATAARALRAHGGDPEGVVQEAFLRAHRALRADERPVELKPWLHRIVRNLCLDELRRTRPVALQDEDQLAAGEDVYATLSRRHELRALIDDLADLPEQQRTALLMRELDGLSHDEVASVLEVTPQASRQLVKRARISLNAAAQARDAACHDIREDLLAAHDEKRRPSEHALRHVKRCSACAEFRANLKATRNRLRVLVPPLGFGPLGGLLSAVGGGGGVTAKLVAGGCCAVLAAGGATAWVAGQKEVVRDRAPAAEVGGKAISGAPIRAGSTLPPDVAIAKLTVALPAGQRTFKRETARVSCPPGMAVAGLAQPRTQDGKAALRRLRMYQMTTADVRRLERGKPPRTLTIEYAARRLDQPVVISVGTFCKRR</sequence>
<evidence type="ECO:0000256" key="2">
    <source>
        <dbReference type="ARBA" id="ARBA00023015"/>
    </source>
</evidence>
<dbReference type="Pfam" id="PF04542">
    <property type="entry name" value="Sigma70_r2"/>
    <property type="match status" value="1"/>
</dbReference>
<dbReference type="GO" id="GO:0003677">
    <property type="term" value="F:DNA binding"/>
    <property type="evidence" value="ECO:0007669"/>
    <property type="project" value="UniProtKB-KW"/>
</dbReference>
<dbReference type="PANTHER" id="PTHR43133">
    <property type="entry name" value="RNA POLYMERASE ECF-TYPE SIGMA FACTO"/>
    <property type="match status" value="1"/>
</dbReference>
<dbReference type="GO" id="GO:0016987">
    <property type="term" value="F:sigma factor activity"/>
    <property type="evidence" value="ECO:0007669"/>
    <property type="project" value="UniProtKB-KW"/>
</dbReference>
<dbReference type="Gene3D" id="1.10.10.10">
    <property type="entry name" value="Winged helix-like DNA-binding domain superfamily/Winged helix DNA-binding domain"/>
    <property type="match status" value="1"/>
</dbReference>
<dbReference type="InterPro" id="IPR036388">
    <property type="entry name" value="WH-like_DNA-bd_sf"/>
</dbReference>
<gene>
    <name evidence="8" type="ORF">C8N24_2637</name>
</gene>
<keyword evidence="9" id="KW-1185">Reference proteome</keyword>
<comment type="caution">
    <text evidence="8">The sequence shown here is derived from an EMBL/GenBank/DDBJ whole genome shotgun (WGS) entry which is preliminary data.</text>
</comment>
<accession>A0A660LCQ2</accession>
<keyword evidence="2" id="KW-0805">Transcription regulation</keyword>
<dbReference type="Pfam" id="PF08281">
    <property type="entry name" value="Sigma70_r4_2"/>
    <property type="match status" value="1"/>
</dbReference>
<protein>
    <submittedName>
        <fullName evidence="8">RNA polymerase sigma factor (Sigma-70 family)</fullName>
    </submittedName>
</protein>
<evidence type="ECO:0000256" key="1">
    <source>
        <dbReference type="ARBA" id="ARBA00010641"/>
    </source>
</evidence>
<organism evidence="8 9">
    <name type="scientific">Solirubrobacter pauli</name>
    <dbReference type="NCBI Taxonomy" id="166793"/>
    <lineage>
        <taxon>Bacteria</taxon>
        <taxon>Bacillati</taxon>
        <taxon>Actinomycetota</taxon>
        <taxon>Thermoleophilia</taxon>
        <taxon>Solirubrobacterales</taxon>
        <taxon>Solirubrobacteraceae</taxon>
        <taxon>Solirubrobacter</taxon>
    </lineage>
</organism>
<dbReference type="InterPro" id="IPR013325">
    <property type="entry name" value="RNA_pol_sigma_r2"/>
</dbReference>
<comment type="similarity">
    <text evidence="1">Belongs to the sigma-70 factor family. ECF subfamily.</text>
</comment>
<proteinExistence type="inferred from homology"/>
<dbReference type="RefSeq" id="WP_121250548.1">
    <property type="nucleotide sequence ID" value="NZ_RBIL01000001.1"/>
</dbReference>
<evidence type="ECO:0000256" key="3">
    <source>
        <dbReference type="ARBA" id="ARBA00023082"/>
    </source>
</evidence>